<keyword evidence="4" id="KW-0456">Lyase</keyword>
<feature type="compositionally biased region" description="Basic and acidic residues" evidence="8">
    <location>
        <begin position="76"/>
        <end position="87"/>
    </location>
</feature>
<dbReference type="GeneID" id="92178052"/>
<evidence type="ECO:0000256" key="8">
    <source>
        <dbReference type="SAM" id="MobiDB-lite"/>
    </source>
</evidence>
<feature type="active site" evidence="7">
    <location>
        <position position="528"/>
    </location>
</feature>
<dbReference type="InterPro" id="IPR006676">
    <property type="entry name" value="tRNA_splic"/>
</dbReference>
<feature type="compositionally biased region" description="Low complexity" evidence="8">
    <location>
        <begin position="1"/>
        <end position="34"/>
    </location>
</feature>
<dbReference type="FunFam" id="3.40.1350.10:FF:000007">
    <property type="entry name" value="tRNA-splicing endonuclease subunit Sen2"/>
    <property type="match status" value="1"/>
</dbReference>
<keyword evidence="3" id="KW-0819">tRNA processing</keyword>
<evidence type="ECO:0000313" key="10">
    <source>
        <dbReference type="EMBL" id="KAK8865648.1"/>
    </source>
</evidence>
<dbReference type="GO" id="GO:0003676">
    <property type="term" value="F:nucleic acid binding"/>
    <property type="evidence" value="ECO:0007669"/>
    <property type="project" value="InterPro"/>
</dbReference>
<dbReference type="EC" id="4.6.1.16" evidence="2"/>
<evidence type="ECO:0000256" key="6">
    <source>
        <dbReference type="ARBA" id="ARBA00034031"/>
    </source>
</evidence>
<evidence type="ECO:0000256" key="2">
    <source>
        <dbReference type="ARBA" id="ARBA00012573"/>
    </source>
</evidence>
<dbReference type="PIRSF" id="PIRSF011789">
    <property type="entry name" value="tRNA_splic_SEN2"/>
    <property type="match status" value="1"/>
</dbReference>
<feature type="compositionally biased region" description="Low complexity" evidence="8">
    <location>
        <begin position="322"/>
        <end position="339"/>
    </location>
</feature>
<comment type="similarity">
    <text evidence="1">Belongs to the tRNA-intron endonuclease family.</text>
</comment>
<keyword evidence="11" id="KW-1185">Reference proteome</keyword>
<dbReference type="InterPro" id="IPR036167">
    <property type="entry name" value="tRNA_intron_Endo_cat-like_sf"/>
</dbReference>
<feature type="region of interest" description="Disordered" evidence="8">
    <location>
        <begin position="1"/>
        <end position="47"/>
    </location>
</feature>
<evidence type="ECO:0000313" key="11">
    <source>
        <dbReference type="Proteomes" id="UP001388673"/>
    </source>
</evidence>
<dbReference type="GO" id="GO:0000213">
    <property type="term" value="F:tRNA-intron lyase activity"/>
    <property type="evidence" value="ECO:0007669"/>
    <property type="project" value="UniProtKB-EC"/>
</dbReference>
<comment type="caution">
    <text evidence="10">The sequence shown here is derived from an EMBL/GenBank/DDBJ whole genome shotgun (WGS) entry which is preliminary data.</text>
</comment>
<dbReference type="SUPFAM" id="SSF53032">
    <property type="entry name" value="tRNA-intron endonuclease catalytic domain-like"/>
    <property type="match status" value="1"/>
</dbReference>
<dbReference type="Proteomes" id="UP001388673">
    <property type="component" value="Unassembled WGS sequence"/>
</dbReference>
<feature type="region of interest" description="Disordered" evidence="8">
    <location>
        <begin position="66"/>
        <end position="87"/>
    </location>
</feature>
<feature type="region of interest" description="Disordered" evidence="8">
    <location>
        <begin position="225"/>
        <end position="352"/>
    </location>
</feature>
<dbReference type="CDD" id="cd22363">
    <property type="entry name" value="tRNA-intron_lyase_C"/>
    <property type="match status" value="1"/>
</dbReference>
<dbReference type="GO" id="GO:0000214">
    <property type="term" value="C:tRNA-intron endonuclease complex"/>
    <property type="evidence" value="ECO:0007669"/>
    <property type="project" value="InterPro"/>
</dbReference>
<accession>A0AAW0Z3X2</accession>
<evidence type="ECO:0000256" key="4">
    <source>
        <dbReference type="ARBA" id="ARBA00023239"/>
    </source>
</evidence>
<proteinExistence type="inferred from homology"/>
<dbReference type="InterPro" id="IPR016589">
    <property type="entry name" value="tRNA_splic_SEN2"/>
</dbReference>
<feature type="domain" description="tRNA intron endonuclease catalytic" evidence="9">
    <location>
        <begin position="443"/>
        <end position="535"/>
    </location>
</feature>
<evidence type="ECO:0000256" key="1">
    <source>
        <dbReference type="ARBA" id="ARBA00008078"/>
    </source>
</evidence>
<feature type="compositionally biased region" description="Basic residues" evidence="8">
    <location>
        <begin position="304"/>
        <end position="314"/>
    </location>
</feature>
<dbReference type="PANTHER" id="PTHR21227:SF0">
    <property type="entry name" value="TRNA-SPLICING ENDONUCLEASE SUBUNIT SEN2"/>
    <property type="match status" value="1"/>
</dbReference>
<feature type="active site" evidence="7">
    <location>
        <position position="471"/>
    </location>
</feature>
<protein>
    <recommendedName>
        <fullName evidence="2">tRNA-intron lyase</fullName>
        <ecNumber evidence="2">4.6.1.16</ecNumber>
    </recommendedName>
    <alternativeName>
        <fullName evidence="5">tRNA-intron endonuclease Sen2</fullName>
    </alternativeName>
</protein>
<dbReference type="KEGG" id="kne:92178052"/>
<feature type="compositionally biased region" description="Low complexity" evidence="8">
    <location>
        <begin position="270"/>
        <end position="286"/>
    </location>
</feature>
<gene>
    <name evidence="10" type="ORF">IAR55_000793</name>
</gene>
<name>A0AAW0Z3X2_9TREE</name>
<sequence length="585" mass="63651">MATTAEAPAGASATKTVSPASDVASQPQAQAQSVTPTQGGKQPMTAGRARHLANVKKYGQPLPIQIIQDQRFSTNNRKEGKPTDETEKTHISFLSNFIPSILSTSAGGAGSRTKTIIEYPVCIGTFDPVTRSVWVEDEGSKETLFNKGFFGKGSLSRSEPSWKQRRVDLLKGGGTLAAEQMREQRRIARRQFKIDRAQAMLAAAKQAEEIIKSSATTTTTITTFDTLVPPASGQSPSALGAEAQGEEEEAEAEAEEEVDGQVPARPSSPTPSTSTTMTGGTFDPTSLTPQTFLVRPTRPDQNRNRGRKAFKRRPAPPPPTAPAMSADTTSTDGPSTSTAQIPTAVAQDTSTQIVVEEDDEDELGEEDLFDESLVEEMEHLQLSLEEAMFLSFGLGVLKIYDPVTETYPPLGPALLSLLLTPPFGTSLALSTPTPLLPDDPVMVSYVAYHHFRSLGWVVKDGIKFCADWLLYRRGPVFSHSAFACIVIPVYEDGQDRVSSPYGNQDWYEERTTWKWINTVMRVNALVQKTVIAVYVTIPALSSFPSGSKLANGALDPTKNNFGSLLRRYTVREVSLTRFGAARRRD</sequence>
<dbReference type="Pfam" id="PF01974">
    <property type="entry name" value="tRNA_int_endo"/>
    <property type="match status" value="1"/>
</dbReference>
<dbReference type="RefSeq" id="XP_066805127.1">
    <property type="nucleotide sequence ID" value="XM_066943926.1"/>
</dbReference>
<dbReference type="GO" id="GO:0005737">
    <property type="term" value="C:cytoplasm"/>
    <property type="evidence" value="ECO:0007669"/>
    <property type="project" value="TreeGrafter"/>
</dbReference>
<dbReference type="EMBL" id="JBCAWK010000002">
    <property type="protein sequence ID" value="KAK8865648.1"/>
    <property type="molecule type" value="Genomic_DNA"/>
</dbReference>
<dbReference type="PANTHER" id="PTHR21227">
    <property type="entry name" value="TRNA-SPLICING ENDONUCLEASE SUBUNIT SEN2"/>
    <property type="match status" value="1"/>
</dbReference>
<evidence type="ECO:0000256" key="7">
    <source>
        <dbReference type="PIRSR" id="PIRSR011789-1"/>
    </source>
</evidence>
<feature type="compositionally biased region" description="Acidic residues" evidence="8">
    <location>
        <begin position="244"/>
        <end position="259"/>
    </location>
</feature>
<evidence type="ECO:0000256" key="5">
    <source>
        <dbReference type="ARBA" id="ARBA00032432"/>
    </source>
</evidence>
<comment type="catalytic activity">
    <reaction evidence="6">
        <text>pretRNA = a 3'-half-tRNA molecule with a 5'-OH end + a 5'-half-tRNA molecule with a 2',3'-cyclic phosphate end + an intron with a 2',3'-cyclic phosphate and a 5'-hydroxyl terminus.</text>
        <dbReference type="EC" id="4.6.1.16"/>
    </reaction>
</comment>
<evidence type="ECO:0000259" key="9">
    <source>
        <dbReference type="Pfam" id="PF01974"/>
    </source>
</evidence>
<dbReference type="AlphaFoldDB" id="A0AAW0Z3X2"/>
<dbReference type="InterPro" id="IPR011856">
    <property type="entry name" value="tRNA_endonuc-like_dom_sf"/>
</dbReference>
<organism evidence="10 11">
    <name type="scientific">Kwoniella newhampshirensis</name>
    <dbReference type="NCBI Taxonomy" id="1651941"/>
    <lineage>
        <taxon>Eukaryota</taxon>
        <taxon>Fungi</taxon>
        <taxon>Dikarya</taxon>
        <taxon>Basidiomycota</taxon>
        <taxon>Agaricomycotina</taxon>
        <taxon>Tremellomycetes</taxon>
        <taxon>Tremellales</taxon>
        <taxon>Cryptococcaceae</taxon>
        <taxon>Kwoniella</taxon>
    </lineage>
</organism>
<evidence type="ECO:0000256" key="3">
    <source>
        <dbReference type="ARBA" id="ARBA00022694"/>
    </source>
</evidence>
<reference evidence="10 11" key="1">
    <citation type="journal article" date="2024" name="bioRxiv">
        <title>Comparative genomics of Cryptococcus and Kwoniella reveals pathogenesis evolution and contrasting karyotype dynamics via intercentromeric recombination or chromosome fusion.</title>
        <authorList>
            <person name="Coelho M.A."/>
            <person name="David-Palma M."/>
            <person name="Shea T."/>
            <person name="Bowers K."/>
            <person name="McGinley-Smith S."/>
            <person name="Mohammad A.W."/>
            <person name="Gnirke A."/>
            <person name="Yurkov A.M."/>
            <person name="Nowrousian M."/>
            <person name="Sun S."/>
            <person name="Cuomo C.A."/>
            <person name="Heitman J."/>
        </authorList>
    </citation>
    <scope>NUCLEOTIDE SEQUENCE [LARGE SCALE GENOMIC DNA]</scope>
    <source>
        <strain evidence="10 11">CBS 13917</strain>
    </source>
</reference>
<dbReference type="GO" id="GO:0000379">
    <property type="term" value="P:tRNA-type intron splice site recognition and cleavage"/>
    <property type="evidence" value="ECO:0007669"/>
    <property type="project" value="TreeGrafter"/>
</dbReference>
<feature type="active site" evidence="7">
    <location>
        <position position="479"/>
    </location>
</feature>
<dbReference type="InterPro" id="IPR006677">
    <property type="entry name" value="tRNA_intron_Endonuc_cat-like"/>
</dbReference>
<dbReference type="Gene3D" id="3.40.1350.10">
    <property type="match status" value="1"/>
</dbReference>